<dbReference type="Pfam" id="PF00146">
    <property type="entry name" value="NADHdh"/>
    <property type="match status" value="1"/>
</dbReference>
<evidence type="ECO:0000256" key="5">
    <source>
        <dbReference type="SAM" id="Phobius"/>
    </source>
</evidence>
<feature type="transmembrane region" description="Helical" evidence="5">
    <location>
        <begin position="62"/>
        <end position="81"/>
    </location>
</feature>
<evidence type="ECO:0000256" key="3">
    <source>
        <dbReference type="ARBA" id="ARBA00022989"/>
    </source>
</evidence>
<protein>
    <submittedName>
        <fullName evidence="6">Hydrogenase</fullName>
    </submittedName>
</protein>
<organism evidence="6 7">
    <name type="scientific">Alistipes dispar</name>
    <dbReference type="NCBI Taxonomy" id="2585119"/>
    <lineage>
        <taxon>Bacteria</taxon>
        <taxon>Pseudomonadati</taxon>
        <taxon>Bacteroidota</taxon>
        <taxon>Bacteroidia</taxon>
        <taxon>Bacteroidales</taxon>
        <taxon>Rikenellaceae</taxon>
        <taxon>Alistipes</taxon>
    </lineage>
</organism>
<evidence type="ECO:0000256" key="1">
    <source>
        <dbReference type="ARBA" id="ARBA00004141"/>
    </source>
</evidence>
<dbReference type="PANTHER" id="PTHR43359:SF1">
    <property type="entry name" value="FORMATE HYDROGENLYASE SUBUNIT 4-RELATED"/>
    <property type="match status" value="1"/>
</dbReference>
<feature type="transmembrane region" description="Helical" evidence="5">
    <location>
        <begin position="132"/>
        <end position="156"/>
    </location>
</feature>
<dbReference type="Proteomes" id="UP000319374">
    <property type="component" value="Chromosome"/>
</dbReference>
<dbReference type="KEGG" id="ada:A5CPEGH6_06410"/>
<dbReference type="GeneID" id="98672617"/>
<keyword evidence="4 5" id="KW-0472">Membrane</keyword>
<dbReference type="InterPro" id="IPR001694">
    <property type="entry name" value="NADH_UbQ_OxRdtase_su1/FPO"/>
</dbReference>
<evidence type="ECO:0000256" key="4">
    <source>
        <dbReference type="ARBA" id="ARBA00023136"/>
    </source>
</evidence>
<keyword evidence="3 5" id="KW-1133">Transmembrane helix</keyword>
<dbReference type="RefSeq" id="WP_141427861.1">
    <property type="nucleotide sequence ID" value="NZ_AP019736.1"/>
</dbReference>
<evidence type="ECO:0000313" key="7">
    <source>
        <dbReference type="Proteomes" id="UP000319374"/>
    </source>
</evidence>
<gene>
    <name evidence="6" type="primary">ehrB</name>
    <name evidence="6" type="ORF">A5CPEGH6_06410</name>
</gene>
<feature type="transmembrane region" description="Helical" evidence="5">
    <location>
        <begin position="93"/>
        <end position="112"/>
    </location>
</feature>
<evidence type="ECO:0000313" key="6">
    <source>
        <dbReference type="EMBL" id="BBL06003.1"/>
    </source>
</evidence>
<dbReference type="EMBL" id="AP019736">
    <property type="protein sequence ID" value="BBL06003.1"/>
    <property type="molecule type" value="Genomic_DNA"/>
</dbReference>
<dbReference type="GO" id="GO:0005886">
    <property type="term" value="C:plasma membrane"/>
    <property type="evidence" value="ECO:0007669"/>
    <property type="project" value="TreeGrafter"/>
</dbReference>
<evidence type="ECO:0000256" key="2">
    <source>
        <dbReference type="ARBA" id="ARBA00022692"/>
    </source>
</evidence>
<dbReference type="InterPro" id="IPR052561">
    <property type="entry name" value="ComplexI_Subunit1"/>
</dbReference>
<proteinExistence type="predicted"/>
<accession>A0A4Y1WY51</accession>
<feature type="transmembrane region" description="Helical" evidence="5">
    <location>
        <begin position="168"/>
        <end position="184"/>
    </location>
</feature>
<feature type="transmembrane region" description="Helical" evidence="5">
    <location>
        <begin position="277"/>
        <end position="298"/>
    </location>
</feature>
<sequence length="305" mass="32213">MALFNTLLLLLAALAIPGLINRTRARLAGRRGIRFTQHLRDFRLLLRKGAVYSTTVSPLFRAAPSVCLGSALLAALFIPVGDLPPLLSFDGDLVAFAYLLALGRTALILAAMDTGSSFEGMGASREALYGALAEPALMLVFGTLALLSGHTSFAALFTGDTAGDAQQAVVLLLAAYLLLKLVFTESGRIPVDDPRTHLELTMIHEVMCLDYCGVDLAFVKAAGWLKTAALAVLAADAAAAAVAAPRWWIAAPLAVLLTGLSVGVVESTQARNKLARNTTFILTIAALAALVFFTGYLLRFNIAVQ</sequence>
<name>A0A4Y1WY51_9BACT</name>
<dbReference type="OrthoDB" id="9778499at2"/>
<keyword evidence="7" id="KW-1185">Reference proteome</keyword>
<keyword evidence="2 5" id="KW-0812">Transmembrane</keyword>
<dbReference type="PANTHER" id="PTHR43359">
    <property type="entry name" value="FORMATE HYDROGENLYASE SUBUNIT 4"/>
    <property type="match status" value="1"/>
</dbReference>
<feature type="transmembrane region" description="Helical" evidence="5">
    <location>
        <begin position="247"/>
        <end position="265"/>
    </location>
</feature>
<comment type="subcellular location">
    <subcellularLocation>
        <location evidence="1">Membrane</location>
        <topology evidence="1">Multi-pass membrane protein</topology>
    </subcellularLocation>
</comment>
<reference evidence="7" key="1">
    <citation type="submission" date="2019-06" db="EMBL/GenBank/DDBJ databases">
        <title>Alistipes onderdonkii subsp. vulgaris subsp. nov., Alistipes dispar sp. nov. and Alistipes communis sp. nov., isolated from human faeces, and creation of Alistipes onderdonkii subsp. onderdonkii subsp. nov.</title>
        <authorList>
            <person name="Sakamoto M."/>
            <person name="Ikeyama N."/>
            <person name="Ogata Y."/>
            <person name="Suda W."/>
            <person name="Iino T."/>
            <person name="Hattori M."/>
            <person name="Ohkuma M."/>
        </authorList>
    </citation>
    <scope>NUCLEOTIDE SEQUENCE [LARGE SCALE GENOMIC DNA]</scope>
    <source>
        <strain evidence="7">5CPEGH6</strain>
    </source>
</reference>
<dbReference type="AlphaFoldDB" id="A0A4Y1WY51"/>